<feature type="compositionally biased region" description="Basic and acidic residues" evidence="1">
    <location>
        <begin position="42"/>
        <end position="62"/>
    </location>
</feature>
<evidence type="ECO:0000256" key="1">
    <source>
        <dbReference type="SAM" id="MobiDB-lite"/>
    </source>
</evidence>
<evidence type="ECO:0008006" key="3">
    <source>
        <dbReference type="Google" id="ProtNLM"/>
    </source>
</evidence>
<protein>
    <recommendedName>
        <fullName evidence="3">K Homology domain-containing protein</fullName>
    </recommendedName>
</protein>
<accession>A0A6C0L3N3</accession>
<feature type="region of interest" description="Disordered" evidence="1">
    <location>
        <begin position="1"/>
        <end position="62"/>
    </location>
</feature>
<dbReference type="AlphaFoldDB" id="A0A6C0L3N3"/>
<sequence>MSNSLELIHNRSDSDEEDPPSPKPPFRRMPSRLVSAPVKKVTKAEESKAEESKAEESKAEETKKIFKDSVKLDISKDDIGRFVGAKGANLRNYVTERTQKELNEPSRIRCSLEEKGDEVFANLKAQTEEAMDTMKKFLMKHNEAFMKKKKFAGQTRFVFKTSFEHCRIAKFIGTGGQNIRGLKDDIIEEDENLVEEKVHIQIREDSPIRMKNLRFGVIKTDSEKDEMVLITVTIKTNNREESWKISERLVRKHVEKMIQNHQTDEDPFEDGGW</sequence>
<name>A0A6C0L3N3_9ZZZZ</name>
<dbReference type="EMBL" id="MN741029">
    <property type="protein sequence ID" value="QHU23460.1"/>
    <property type="molecule type" value="Genomic_DNA"/>
</dbReference>
<evidence type="ECO:0000313" key="2">
    <source>
        <dbReference type="EMBL" id="QHU23460.1"/>
    </source>
</evidence>
<proteinExistence type="predicted"/>
<reference evidence="2" key="1">
    <citation type="journal article" date="2020" name="Nature">
        <title>Giant virus diversity and host interactions through global metagenomics.</title>
        <authorList>
            <person name="Schulz F."/>
            <person name="Roux S."/>
            <person name="Paez-Espino D."/>
            <person name="Jungbluth S."/>
            <person name="Walsh D.A."/>
            <person name="Denef V.J."/>
            <person name="McMahon K.D."/>
            <person name="Konstantinidis K.T."/>
            <person name="Eloe-Fadrosh E.A."/>
            <person name="Kyrpides N.C."/>
            <person name="Woyke T."/>
        </authorList>
    </citation>
    <scope>NUCLEOTIDE SEQUENCE</scope>
    <source>
        <strain evidence="2">GVMAG-S-ERX555907-94</strain>
    </source>
</reference>
<organism evidence="2">
    <name type="scientific">viral metagenome</name>
    <dbReference type="NCBI Taxonomy" id="1070528"/>
    <lineage>
        <taxon>unclassified sequences</taxon>
        <taxon>metagenomes</taxon>
        <taxon>organismal metagenomes</taxon>
    </lineage>
</organism>